<feature type="signal peptide" evidence="1">
    <location>
        <begin position="1"/>
        <end position="24"/>
    </location>
</feature>
<gene>
    <name evidence="2" type="ORF">KCG45_02875</name>
</gene>
<keyword evidence="1" id="KW-0732">Signal</keyword>
<dbReference type="PANTHER" id="PTHR34387:SF1">
    <property type="entry name" value="PERIPLASMIC IMMUNOGENIC PROTEIN"/>
    <property type="match status" value="1"/>
</dbReference>
<keyword evidence="3" id="KW-1185">Reference proteome</keyword>
<accession>A0ABS6SJD7</accession>
<proteinExistence type="predicted"/>
<evidence type="ECO:0000313" key="3">
    <source>
        <dbReference type="Proteomes" id="UP000699975"/>
    </source>
</evidence>
<dbReference type="EMBL" id="JAGSPB010000001">
    <property type="protein sequence ID" value="MBV7265110.1"/>
    <property type="molecule type" value="Genomic_DNA"/>
</dbReference>
<protein>
    <submittedName>
        <fullName evidence="2">SIMPL domain-containing protein</fullName>
    </submittedName>
</protein>
<dbReference type="PANTHER" id="PTHR34387">
    <property type="entry name" value="SLR1258 PROTEIN"/>
    <property type="match status" value="1"/>
</dbReference>
<dbReference type="Proteomes" id="UP000699975">
    <property type="component" value="Unassembled WGS sequence"/>
</dbReference>
<dbReference type="InterPro" id="IPR007497">
    <property type="entry name" value="SIMPL/DUF541"/>
</dbReference>
<reference evidence="2 3" key="1">
    <citation type="submission" date="2021-04" db="EMBL/GenBank/DDBJ databases">
        <authorList>
            <person name="Pira H."/>
            <person name="Risdian C."/>
            <person name="Wink J."/>
        </authorList>
    </citation>
    <scope>NUCLEOTIDE SEQUENCE [LARGE SCALE GENOMIC DNA]</scope>
    <source>
        <strain evidence="2 3">WH131</strain>
    </source>
</reference>
<organism evidence="2 3">
    <name type="scientific">Erythrobacter ani</name>
    <dbReference type="NCBI Taxonomy" id="2827235"/>
    <lineage>
        <taxon>Bacteria</taxon>
        <taxon>Pseudomonadati</taxon>
        <taxon>Pseudomonadota</taxon>
        <taxon>Alphaproteobacteria</taxon>
        <taxon>Sphingomonadales</taxon>
        <taxon>Erythrobacteraceae</taxon>
        <taxon>Erythrobacter/Porphyrobacter group</taxon>
        <taxon>Erythrobacter</taxon>
    </lineage>
</organism>
<feature type="chain" id="PRO_5046622462" evidence="1">
    <location>
        <begin position="25"/>
        <end position="258"/>
    </location>
</feature>
<comment type="caution">
    <text evidence="2">The sequence shown here is derived from an EMBL/GenBank/DDBJ whole genome shotgun (WGS) entry which is preliminary data.</text>
</comment>
<dbReference type="RefSeq" id="WP_218315609.1">
    <property type="nucleotide sequence ID" value="NZ_JAGSPB010000001.1"/>
</dbReference>
<dbReference type="InterPro" id="IPR052022">
    <property type="entry name" value="26kDa_periplasmic_antigen"/>
</dbReference>
<name>A0ABS6SJD7_9SPHN</name>
<dbReference type="Pfam" id="PF04402">
    <property type="entry name" value="SIMPL"/>
    <property type="match status" value="1"/>
</dbReference>
<dbReference type="PROSITE" id="PS51257">
    <property type="entry name" value="PROKAR_LIPOPROTEIN"/>
    <property type="match status" value="1"/>
</dbReference>
<sequence length="258" mass="26935">MKAQLTILTVSSLALAACSGGADAARGVDRNETLLSVSATGDADMRPDEARFQAGVQNWNRDAQAASSDTAEDIAEIVAALQELGISDDDIQTSTVRVQRIDWGDRRGQFQAFNTVNVRVRDIEQAGPAVTAATSVGANIVSGPDLRLSDPEGAANTAYAAAYQNALKRAEAYAQAAGMEVSRVLYIRDAGGSQGGRYFAGAEATAIDAAVRMTPPPPPVAPPAISIRPESAEQAANIMPGQTTSSVTVQVDFALREK</sequence>
<evidence type="ECO:0000256" key="1">
    <source>
        <dbReference type="SAM" id="SignalP"/>
    </source>
</evidence>
<evidence type="ECO:0000313" key="2">
    <source>
        <dbReference type="EMBL" id="MBV7265110.1"/>
    </source>
</evidence>